<dbReference type="Proteomes" id="UP000251577">
    <property type="component" value="Unassembled WGS sequence"/>
</dbReference>
<dbReference type="PANTHER" id="PTHR42839:SF2">
    <property type="entry name" value="ISOCHORISMATE SYNTHASE ENTC"/>
    <property type="match status" value="1"/>
</dbReference>
<dbReference type="EC" id="5.4.4.2" evidence="3"/>
<evidence type="ECO:0000256" key="2">
    <source>
        <dbReference type="ARBA" id="ARBA00005297"/>
    </source>
</evidence>
<dbReference type="PANTHER" id="PTHR42839">
    <property type="entry name" value="ISOCHORISMATE SYNTHASE ENTC"/>
    <property type="match status" value="1"/>
</dbReference>
<accession>A0A364V7R8</accession>
<evidence type="ECO:0000259" key="6">
    <source>
        <dbReference type="Pfam" id="PF00425"/>
    </source>
</evidence>
<reference evidence="7 8" key="1">
    <citation type="journal article" date="2018" name="Syst. Appl. Microbiol.">
        <title>Corynebacterium heidelbergense sp. nov., isolated from the preen glands of Egyptian geese (Alopochen aegyptiacus).</title>
        <authorList>
            <person name="Braun M.S."/>
            <person name="Wang E."/>
            <person name="Zimmermann S."/>
            <person name="Wink M."/>
        </authorList>
    </citation>
    <scope>NUCLEOTIDE SEQUENCE [LARGE SCALE GENOMIC DNA]</scope>
    <source>
        <strain evidence="7 8">647</strain>
    </source>
</reference>
<sequence>MTEQRRPPGAPDFLLSRPHHSIRTQGRTAIFPDPFEAATALRNGEVELVVGAIPFDTANRAALMVPQSVVRSKGPLEPPAYYRGKKAAEALEIEDVHSSSSLEEHQATVAAAVATMQQTRLEKVVLARSVDVTFRQEVDPLLIAARFIDLASARNGFAVDLGATGREDDAGAMFVGSSPEQLIRRRDRSITAFPLAGSGPRTGDAQVDDATAARLLGSAKDLAEHRFVVEHYRRVLTPLCADLRIPETPELMETNEMIHLGTHIEGTLADEEYSALDLALMLHPTPAIAGTPTDDALGIINQVEEDREFYAGAVGWCDSSGDGEWMVSIRCACVGGSTARAWAGGGIVATSNPAEEVEETTAKLQTALRALNVPVRMRQV</sequence>
<gene>
    <name evidence="7" type="ORF">DLJ54_02630</name>
</gene>
<proteinExistence type="inferred from homology"/>
<dbReference type="SUPFAM" id="SSF56322">
    <property type="entry name" value="ADC synthase"/>
    <property type="match status" value="1"/>
</dbReference>
<comment type="similarity">
    <text evidence="2">Belongs to the isochorismate synthase family.</text>
</comment>
<name>A0A364V7R8_9CORY</name>
<evidence type="ECO:0000313" key="7">
    <source>
        <dbReference type="EMBL" id="RAV32616.1"/>
    </source>
</evidence>
<comment type="caution">
    <text evidence="7">The sequence shown here is derived from an EMBL/GenBank/DDBJ whole genome shotgun (WGS) entry which is preliminary data.</text>
</comment>
<dbReference type="EMBL" id="QHCV01000016">
    <property type="protein sequence ID" value="RAV32616.1"/>
    <property type="molecule type" value="Genomic_DNA"/>
</dbReference>
<organism evidence="7 8">
    <name type="scientific">Corynebacterium heidelbergense</name>
    <dbReference type="NCBI Taxonomy" id="2055947"/>
    <lineage>
        <taxon>Bacteria</taxon>
        <taxon>Bacillati</taxon>
        <taxon>Actinomycetota</taxon>
        <taxon>Actinomycetes</taxon>
        <taxon>Mycobacteriales</taxon>
        <taxon>Corynebacteriaceae</taxon>
        <taxon>Corynebacterium</taxon>
    </lineage>
</organism>
<evidence type="ECO:0000256" key="1">
    <source>
        <dbReference type="ARBA" id="ARBA00000799"/>
    </source>
</evidence>
<feature type="domain" description="Chorismate-utilising enzyme C-terminal" evidence="6">
    <location>
        <begin position="103"/>
        <end position="363"/>
    </location>
</feature>
<dbReference type="GO" id="GO:0008909">
    <property type="term" value="F:isochorismate synthase activity"/>
    <property type="evidence" value="ECO:0007669"/>
    <property type="project" value="UniProtKB-EC"/>
</dbReference>
<evidence type="ECO:0000256" key="5">
    <source>
        <dbReference type="ARBA" id="ARBA00041564"/>
    </source>
</evidence>
<dbReference type="GO" id="GO:0009697">
    <property type="term" value="P:salicylic acid biosynthetic process"/>
    <property type="evidence" value="ECO:0007669"/>
    <property type="project" value="TreeGrafter"/>
</dbReference>
<dbReference type="RefSeq" id="WP_113630299.1">
    <property type="nucleotide sequence ID" value="NZ_QHCV01000016.1"/>
</dbReference>
<dbReference type="NCBIfam" id="TIGR00543">
    <property type="entry name" value="isochor_syn"/>
    <property type="match status" value="1"/>
</dbReference>
<dbReference type="InterPro" id="IPR005801">
    <property type="entry name" value="ADC_synthase"/>
</dbReference>
<evidence type="ECO:0000313" key="8">
    <source>
        <dbReference type="Proteomes" id="UP000251577"/>
    </source>
</evidence>
<dbReference type="Gene3D" id="3.60.120.10">
    <property type="entry name" value="Anthranilate synthase"/>
    <property type="match status" value="1"/>
</dbReference>
<dbReference type="Pfam" id="PF00425">
    <property type="entry name" value="Chorismate_bind"/>
    <property type="match status" value="1"/>
</dbReference>
<dbReference type="InterPro" id="IPR015890">
    <property type="entry name" value="Chorismate_C"/>
</dbReference>
<protein>
    <recommendedName>
        <fullName evidence="3">isochorismate synthase</fullName>
        <ecNumber evidence="3">5.4.4.2</ecNumber>
    </recommendedName>
    <alternativeName>
        <fullName evidence="5">Isochorismate mutase</fullName>
    </alternativeName>
</protein>
<dbReference type="AlphaFoldDB" id="A0A364V7R8"/>
<dbReference type="InterPro" id="IPR004561">
    <property type="entry name" value="IsoChor_synthase"/>
</dbReference>
<evidence type="ECO:0000256" key="4">
    <source>
        <dbReference type="ARBA" id="ARBA00023235"/>
    </source>
</evidence>
<keyword evidence="8" id="KW-1185">Reference proteome</keyword>
<evidence type="ECO:0000256" key="3">
    <source>
        <dbReference type="ARBA" id="ARBA00012824"/>
    </source>
</evidence>
<comment type="catalytic activity">
    <reaction evidence="1">
        <text>chorismate = isochorismate</text>
        <dbReference type="Rhea" id="RHEA:18985"/>
        <dbReference type="ChEBI" id="CHEBI:29748"/>
        <dbReference type="ChEBI" id="CHEBI:29780"/>
        <dbReference type="EC" id="5.4.4.2"/>
    </reaction>
</comment>
<keyword evidence="4" id="KW-0413">Isomerase</keyword>